<accession>A0ABV6J6E5</accession>
<comment type="caution">
    <text evidence="1">The sequence shown here is derived from an EMBL/GenBank/DDBJ whole genome shotgun (WGS) entry which is preliminary data.</text>
</comment>
<dbReference type="Proteomes" id="UP001589818">
    <property type="component" value="Unassembled WGS sequence"/>
</dbReference>
<organism evidence="1 2">
    <name type="scientific">Paenibacillus mendelii</name>
    <dbReference type="NCBI Taxonomy" id="206163"/>
    <lineage>
        <taxon>Bacteria</taxon>
        <taxon>Bacillati</taxon>
        <taxon>Bacillota</taxon>
        <taxon>Bacilli</taxon>
        <taxon>Bacillales</taxon>
        <taxon>Paenibacillaceae</taxon>
        <taxon>Paenibacillus</taxon>
    </lineage>
</organism>
<reference evidence="1 2" key="1">
    <citation type="submission" date="2024-09" db="EMBL/GenBank/DDBJ databases">
        <authorList>
            <person name="Sun Q."/>
            <person name="Mori K."/>
        </authorList>
    </citation>
    <scope>NUCLEOTIDE SEQUENCE [LARGE SCALE GENOMIC DNA]</scope>
    <source>
        <strain evidence="1 2">CCM 4839</strain>
    </source>
</reference>
<dbReference type="EMBL" id="JBHLVF010000010">
    <property type="protein sequence ID" value="MFC0391352.1"/>
    <property type="molecule type" value="Genomic_DNA"/>
</dbReference>
<gene>
    <name evidence="1" type="ORF">ACFFJ8_08180</name>
</gene>
<proteinExistence type="predicted"/>
<protein>
    <recommendedName>
        <fullName evidence="3">PD(D/E)XK endonuclease domain-containing protein</fullName>
    </recommendedName>
</protein>
<sequence length="46" mass="5197">MSGAKHDVVQMKVGKPDSREDYDRIQAVRMVIRVGSQEHSIIGCRI</sequence>
<evidence type="ECO:0008006" key="3">
    <source>
        <dbReference type="Google" id="ProtNLM"/>
    </source>
</evidence>
<keyword evidence="2" id="KW-1185">Reference proteome</keyword>
<evidence type="ECO:0000313" key="1">
    <source>
        <dbReference type="EMBL" id="MFC0391352.1"/>
    </source>
</evidence>
<dbReference type="RefSeq" id="WP_204818012.1">
    <property type="nucleotide sequence ID" value="NZ_JANHOF010000004.1"/>
</dbReference>
<name>A0ABV6J6E5_9BACL</name>
<evidence type="ECO:0000313" key="2">
    <source>
        <dbReference type="Proteomes" id="UP001589818"/>
    </source>
</evidence>